<dbReference type="InterPro" id="IPR026669">
    <property type="entry name" value="Arsenite_MeTrfase-like"/>
</dbReference>
<comment type="catalytic activity">
    <reaction evidence="6">
        <text>arsenic triglutathione + [thioredoxin]-dithiol + S-adenosyl-L-methionine + 2 H2O = methylarsonous acid + [thioredoxin]-disulfide + 3 glutathione + S-adenosyl-L-homocysteine + H(+)</text>
        <dbReference type="Rhea" id="RHEA:69460"/>
        <dbReference type="Rhea" id="RHEA-COMP:10698"/>
        <dbReference type="Rhea" id="RHEA-COMP:10700"/>
        <dbReference type="ChEBI" id="CHEBI:15377"/>
        <dbReference type="ChEBI" id="CHEBI:15378"/>
        <dbReference type="ChEBI" id="CHEBI:17826"/>
        <dbReference type="ChEBI" id="CHEBI:29950"/>
        <dbReference type="ChEBI" id="CHEBI:50058"/>
        <dbReference type="ChEBI" id="CHEBI:57856"/>
        <dbReference type="ChEBI" id="CHEBI:57925"/>
        <dbReference type="ChEBI" id="CHEBI:59789"/>
        <dbReference type="ChEBI" id="CHEBI:183640"/>
        <dbReference type="EC" id="2.1.1.137"/>
    </reaction>
</comment>
<evidence type="ECO:0000256" key="1">
    <source>
        <dbReference type="ARBA" id="ARBA00022679"/>
    </source>
</evidence>
<dbReference type="SUPFAM" id="SSF53335">
    <property type="entry name" value="S-adenosyl-L-methionine-dependent methyltransferases"/>
    <property type="match status" value="1"/>
</dbReference>
<evidence type="ECO:0000256" key="7">
    <source>
        <dbReference type="ARBA" id="ARBA00047943"/>
    </source>
</evidence>
<evidence type="ECO:0000256" key="4">
    <source>
        <dbReference type="ARBA" id="ARBA00034521"/>
    </source>
</evidence>
<evidence type="ECO:0000256" key="2">
    <source>
        <dbReference type="ARBA" id="ARBA00022691"/>
    </source>
</evidence>
<evidence type="ECO:0000259" key="9">
    <source>
        <dbReference type="Pfam" id="PF13847"/>
    </source>
</evidence>
<dbReference type="Pfam" id="PF13847">
    <property type="entry name" value="Methyltransf_31"/>
    <property type="match status" value="1"/>
</dbReference>
<evidence type="ECO:0000313" key="10">
    <source>
        <dbReference type="EMBL" id="HDX32875.1"/>
    </source>
</evidence>
<evidence type="ECO:0000256" key="3">
    <source>
        <dbReference type="ARBA" id="ARBA00034487"/>
    </source>
</evidence>
<dbReference type="Gene3D" id="3.40.50.150">
    <property type="entry name" value="Vaccinia Virus protein VP39"/>
    <property type="match status" value="1"/>
</dbReference>
<gene>
    <name evidence="10" type="primary">arsM</name>
    <name evidence="10" type="ORF">ENQ20_15510</name>
</gene>
<dbReference type="AlphaFoldDB" id="A0A7C1FUS9"/>
<comment type="catalytic activity">
    <reaction evidence="7">
        <text>arsenic triglutathione + 2 [thioredoxin]-dithiol + 2 S-adenosyl-L-methionine + H2O = dimethylarsinous acid + 2 [thioredoxin]-disulfide + 3 glutathione + 2 S-adenosyl-L-homocysteine + 2 H(+)</text>
        <dbReference type="Rhea" id="RHEA:69464"/>
        <dbReference type="Rhea" id="RHEA-COMP:10698"/>
        <dbReference type="Rhea" id="RHEA-COMP:10700"/>
        <dbReference type="ChEBI" id="CHEBI:15377"/>
        <dbReference type="ChEBI" id="CHEBI:15378"/>
        <dbReference type="ChEBI" id="CHEBI:23808"/>
        <dbReference type="ChEBI" id="CHEBI:29950"/>
        <dbReference type="ChEBI" id="CHEBI:50058"/>
        <dbReference type="ChEBI" id="CHEBI:57856"/>
        <dbReference type="ChEBI" id="CHEBI:57925"/>
        <dbReference type="ChEBI" id="CHEBI:59789"/>
        <dbReference type="ChEBI" id="CHEBI:183640"/>
        <dbReference type="EC" id="2.1.1.137"/>
    </reaction>
</comment>
<proteinExistence type="inferred from homology"/>
<dbReference type="EC" id="2.1.1.137" evidence="4"/>
<evidence type="ECO:0000256" key="8">
    <source>
        <dbReference type="ARBA" id="ARBA00048428"/>
    </source>
</evidence>
<dbReference type="CDD" id="cd02440">
    <property type="entry name" value="AdoMet_MTases"/>
    <property type="match status" value="1"/>
</dbReference>
<keyword evidence="2" id="KW-0949">S-adenosyl-L-methionine</keyword>
<dbReference type="EMBL" id="DSMG01000163">
    <property type="protein sequence ID" value="HDX32875.1"/>
    <property type="molecule type" value="Genomic_DNA"/>
</dbReference>
<dbReference type="GO" id="GO:0030791">
    <property type="term" value="F:arsenite methyltransferase activity"/>
    <property type="evidence" value="ECO:0007669"/>
    <property type="project" value="UniProtKB-EC"/>
</dbReference>
<protein>
    <recommendedName>
        <fullName evidence="5">Arsenite methyltransferase</fullName>
        <ecNumber evidence="4">2.1.1.137</ecNumber>
    </recommendedName>
</protein>
<evidence type="ECO:0000256" key="6">
    <source>
        <dbReference type="ARBA" id="ARBA00047941"/>
    </source>
</evidence>
<name>A0A7C1FUS9_9CHLR</name>
<dbReference type="InterPro" id="IPR025714">
    <property type="entry name" value="Methyltranfer_dom"/>
</dbReference>
<keyword evidence="1 10" id="KW-0808">Transferase</keyword>
<evidence type="ECO:0000256" key="5">
    <source>
        <dbReference type="ARBA" id="ARBA00034545"/>
    </source>
</evidence>
<dbReference type="GO" id="GO:0032259">
    <property type="term" value="P:methylation"/>
    <property type="evidence" value="ECO:0007669"/>
    <property type="project" value="UniProtKB-KW"/>
</dbReference>
<dbReference type="NCBIfam" id="NF008823">
    <property type="entry name" value="PRK11873.1"/>
    <property type="match status" value="1"/>
</dbReference>
<dbReference type="InterPro" id="IPR029063">
    <property type="entry name" value="SAM-dependent_MTases_sf"/>
</dbReference>
<sequence length="254" mass="27048">MIEFNEIHEVIQQRYGAIAEKGGGCCNTSGCCSETSNAASLYNATLLEELPADVTDLSLGCGDPVTIAGLRAGERVLDLGSGGGIDCFLAARQVGPTGYVIGVDMTPAMLAKANANKARMGVENVEFRQGQIEALPVEDESVDVVMSNCVINLSPDKLAVFREAFRVLRPGGRIAISDIVTEGEFSDALRADLSRWAECITGAIDVNAYIDLMRQAGFTDITVTDKRSAEEIVPIQPGMPKIYSARITAVKAVQ</sequence>
<organism evidence="10">
    <name type="scientific">Caldilinea aerophila</name>
    <dbReference type="NCBI Taxonomy" id="133453"/>
    <lineage>
        <taxon>Bacteria</taxon>
        <taxon>Bacillati</taxon>
        <taxon>Chloroflexota</taxon>
        <taxon>Caldilineae</taxon>
        <taxon>Caldilineales</taxon>
        <taxon>Caldilineaceae</taxon>
        <taxon>Caldilinea</taxon>
    </lineage>
</organism>
<reference evidence="10" key="1">
    <citation type="journal article" date="2020" name="mSystems">
        <title>Genome- and Community-Level Interaction Insights into Carbon Utilization and Element Cycling Functions of Hydrothermarchaeota in Hydrothermal Sediment.</title>
        <authorList>
            <person name="Zhou Z."/>
            <person name="Liu Y."/>
            <person name="Xu W."/>
            <person name="Pan J."/>
            <person name="Luo Z.H."/>
            <person name="Li M."/>
        </authorList>
    </citation>
    <scope>NUCLEOTIDE SEQUENCE [LARGE SCALE GENOMIC DNA]</scope>
    <source>
        <strain evidence="10">SpSt-289</strain>
    </source>
</reference>
<dbReference type="PANTHER" id="PTHR43675">
    <property type="entry name" value="ARSENITE METHYLTRANSFERASE"/>
    <property type="match status" value="1"/>
</dbReference>
<comment type="caution">
    <text evidence="10">The sequence shown here is derived from an EMBL/GenBank/DDBJ whole genome shotgun (WGS) entry which is preliminary data.</text>
</comment>
<keyword evidence="10" id="KW-0489">Methyltransferase</keyword>
<comment type="similarity">
    <text evidence="3">Belongs to the methyltransferase superfamily. Arsenite methyltransferase family.</text>
</comment>
<comment type="catalytic activity">
    <reaction evidence="8">
        <text>arsenic triglutathione + 3 [thioredoxin]-dithiol + 3 S-adenosyl-L-methionine = trimethylarsine + 3 [thioredoxin]-disulfide + 3 glutathione + 3 S-adenosyl-L-homocysteine + 3 H(+)</text>
        <dbReference type="Rhea" id="RHEA:69432"/>
        <dbReference type="Rhea" id="RHEA-COMP:10698"/>
        <dbReference type="Rhea" id="RHEA-COMP:10700"/>
        <dbReference type="ChEBI" id="CHEBI:15378"/>
        <dbReference type="ChEBI" id="CHEBI:27130"/>
        <dbReference type="ChEBI" id="CHEBI:29950"/>
        <dbReference type="ChEBI" id="CHEBI:50058"/>
        <dbReference type="ChEBI" id="CHEBI:57856"/>
        <dbReference type="ChEBI" id="CHEBI:57925"/>
        <dbReference type="ChEBI" id="CHEBI:59789"/>
        <dbReference type="ChEBI" id="CHEBI:183640"/>
        <dbReference type="EC" id="2.1.1.137"/>
    </reaction>
</comment>
<accession>A0A7C1FUS9</accession>
<dbReference type="PANTHER" id="PTHR43675:SF8">
    <property type="entry name" value="ARSENITE METHYLTRANSFERASE"/>
    <property type="match status" value="1"/>
</dbReference>
<feature type="domain" description="Methyltransferase" evidence="9">
    <location>
        <begin position="72"/>
        <end position="217"/>
    </location>
</feature>